<dbReference type="InterPro" id="IPR036318">
    <property type="entry name" value="FAD-bd_PCMH-like_sf"/>
</dbReference>
<dbReference type="NCBIfam" id="NF008439">
    <property type="entry name" value="PRK11282.1"/>
    <property type="match status" value="1"/>
</dbReference>
<dbReference type="EMBL" id="PDOB01000011">
    <property type="protein sequence ID" value="PIL40145.1"/>
    <property type="molecule type" value="Genomic_DNA"/>
</dbReference>
<dbReference type="GO" id="GO:0071949">
    <property type="term" value="F:FAD binding"/>
    <property type="evidence" value="ECO:0007669"/>
    <property type="project" value="InterPro"/>
</dbReference>
<keyword evidence="5" id="KW-1185">Reference proteome</keyword>
<evidence type="ECO:0000256" key="1">
    <source>
        <dbReference type="ARBA" id="ARBA00022630"/>
    </source>
</evidence>
<dbReference type="InterPro" id="IPR016166">
    <property type="entry name" value="FAD-bd_PCMH"/>
</dbReference>
<dbReference type="PROSITE" id="PS51387">
    <property type="entry name" value="FAD_PCMH"/>
    <property type="match status" value="1"/>
</dbReference>
<dbReference type="Pfam" id="PF01565">
    <property type="entry name" value="FAD_binding_4"/>
    <property type="match status" value="1"/>
</dbReference>
<name>A0A2G8T268_9BURK</name>
<dbReference type="InterPro" id="IPR016164">
    <property type="entry name" value="FAD-linked_Oxase-like_C"/>
</dbReference>
<comment type="caution">
    <text evidence="4">The sequence shown here is derived from an EMBL/GenBank/DDBJ whole genome shotgun (WGS) entry which is preliminary data.</text>
</comment>
<dbReference type="GO" id="GO:0003824">
    <property type="term" value="F:catalytic activity"/>
    <property type="evidence" value="ECO:0007669"/>
    <property type="project" value="InterPro"/>
</dbReference>
<dbReference type="SUPFAM" id="SSF55103">
    <property type="entry name" value="FAD-linked oxidases, C-terminal domain"/>
    <property type="match status" value="1"/>
</dbReference>
<dbReference type="RefSeq" id="WP_099915725.1">
    <property type="nucleotide sequence ID" value="NZ_BMHS01000006.1"/>
</dbReference>
<proteinExistence type="predicted"/>
<dbReference type="OrthoDB" id="9811557at2"/>
<gene>
    <name evidence="4" type="ORF">CR103_09370</name>
</gene>
<dbReference type="AlphaFoldDB" id="A0A2G8T268"/>
<sequence length="357" mass="38194">MLEQKIEQFRDQVLTAAAARQTLRIRGGGTKDWYGQAFDGDILDTREYCGIVDYEPTELVITARCGTPLVEIEAALAARQQMLAFEPPHFGDAATFGGVVAAGLSGPRRATSGAVRDFVLGAVLMDGKGDVLTFGGQVMKNVAGYDVSRLLAGSMGTLGLMLQHSVKVLPLAVREATLRFELSEIEAIRRLNEWGGQPLPLSASCWHDGVMTVRLAGAQAAVEAAVRQFGGEAVADGPLFWAGLREQQHPFFSFPAHGADSLWRLSVPSTASAIVLKGEQLIEWGGAQRWLKAGSDAATARNIRGAVTAVGGHATLFRGGDKSVGVFQPLAPAIARIHERLKASFDPSHVFNPGRMY</sequence>
<dbReference type="PANTHER" id="PTHR11748">
    <property type="entry name" value="D-LACTATE DEHYDROGENASE"/>
    <property type="match status" value="1"/>
</dbReference>
<dbReference type="PANTHER" id="PTHR11748:SF103">
    <property type="entry name" value="GLYCOLATE OXIDASE SUBUNIT GLCE"/>
    <property type="match status" value="1"/>
</dbReference>
<keyword evidence="2" id="KW-0274">FAD</keyword>
<evidence type="ECO:0000259" key="3">
    <source>
        <dbReference type="PROSITE" id="PS51387"/>
    </source>
</evidence>
<dbReference type="Proteomes" id="UP000228593">
    <property type="component" value="Unassembled WGS sequence"/>
</dbReference>
<evidence type="ECO:0000256" key="2">
    <source>
        <dbReference type="ARBA" id="ARBA00022827"/>
    </source>
</evidence>
<organism evidence="4 5">
    <name type="scientific">Massilia psychrophila</name>
    <dbReference type="NCBI Taxonomy" id="1603353"/>
    <lineage>
        <taxon>Bacteria</taxon>
        <taxon>Pseudomonadati</taxon>
        <taxon>Pseudomonadota</taxon>
        <taxon>Betaproteobacteria</taxon>
        <taxon>Burkholderiales</taxon>
        <taxon>Oxalobacteraceae</taxon>
        <taxon>Telluria group</taxon>
        <taxon>Massilia</taxon>
    </lineage>
</organism>
<protein>
    <submittedName>
        <fullName evidence="4">Glycolate oxidase subunit GlcE</fullName>
    </submittedName>
</protein>
<dbReference type="InterPro" id="IPR016169">
    <property type="entry name" value="FAD-bd_PCMH_sub2"/>
</dbReference>
<accession>A0A2G8T268</accession>
<keyword evidence="1" id="KW-0285">Flavoprotein</keyword>
<evidence type="ECO:0000313" key="4">
    <source>
        <dbReference type="EMBL" id="PIL40145.1"/>
    </source>
</evidence>
<feature type="domain" description="FAD-binding PCMH-type" evidence="3">
    <location>
        <begin position="1"/>
        <end position="171"/>
    </location>
</feature>
<dbReference type="SUPFAM" id="SSF56176">
    <property type="entry name" value="FAD-binding/transporter-associated domain-like"/>
    <property type="match status" value="1"/>
</dbReference>
<evidence type="ECO:0000313" key="5">
    <source>
        <dbReference type="Proteomes" id="UP000228593"/>
    </source>
</evidence>
<reference evidence="4 5" key="1">
    <citation type="submission" date="2017-10" db="EMBL/GenBank/DDBJ databases">
        <title>Massilia psychrophilum sp. nov., a novel purple-pigmented bacterium isolated from Tianshan glacier, Xinjiang Municipality, China.</title>
        <authorList>
            <person name="Wang H."/>
        </authorList>
    </citation>
    <scope>NUCLEOTIDE SEQUENCE [LARGE SCALE GENOMIC DNA]</scope>
    <source>
        <strain evidence="4 5">JCM 30813</strain>
    </source>
</reference>
<dbReference type="InterPro" id="IPR006094">
    <property type="entry name" value="Oxid_FAD_bind_N"/>
</dbReference>
<dbReference type="Gene3D" id="3.30.465.10">
    <property type="match status" value="1"/>
</dbReference>